<dbReference type="PANTHER" id="PTHR12733">
    <property type="entry name" value="MITOCHONDRIAL ATP SYNTHASE B CHAIN"/>
    <property type="match status" value="1"/>
</dbReference>
<comment type="similarity">
    <text evidence="8">Belongs to the eukaryotic ATPase B chain family.</text>
</comment>
<keyword evidence="4 8" id="KW-0999">Mitochondrion inner membrane</keyword>
<sequence>MLRAGRTLPRLAPTLRTATLSAPVSVRYQSSTPSRPEPASRAAALIDTLPGNSVISKTGWVTLGTGLTAYAVSSELYVINEETVILGSFAAFAVFVATQVRTPYKDWAESQVEKIKGLLNATRKEHTQAVQTRIDSVGEMKDVVDVTKALFALSKETAKLEHESFTLRQKSVLAQELKSTLDSWVRFEAQVREGEQRDLVNSIRDKVAKDLADARLQKEILANAVTEVENLVKSKAI</sequence>
<dbReference type="GO" id="GO:0046933">
    <property type="term" value="F:proton-transporting ATP synthase activity, rotational mechanism"/>
    <property type="evidence" value="ECO:0007669"/>
    <property type="project" value="TreeGrafter"/>
</dbReference>
<dbReference type="FunCoup" id="G7DSW3">
    <property type="interactions" value="76"/>
</dbReference>
<dbReference type="GO" id="GO:0005743">
    <property type="term" value="C:mitochondrial inner membrane"/>
    <property type="evidence" value="ECO:0007669"/>
    <property type="project" value="UniProtKB-SubCell"/>
</dbReference>
<dbReference type="AlphaFoldDB" id="G7DSW3"/>
<keyword evidence="7 8" id="KW-0472">Membrane</keyword>
<evidence type="ECO:0000256" key="1">
    <source>
        <dbReference type="ARBA" id="ARBA00022448"/>
    </source>
</evidence>
<dbReference type="PANTHER" id="PTHR12733:SF3">
    <property type="entry name" value="ATP SYNTHASE F(0) COMPLEX SUBUNIT B1, MITOCHONDRIAL"/>
    <property type="match status" value="1"/>
</dbReference>
<evidence type="ECO:0000256" key="8">
    <source>
        <dbReference type="RuleBase" id="RU368017"/>
    </source>
</evidence>
<keyword evidence="5 8" id="KW-0406">Ion transport</keyword>
<dbReference type="SUPFAM" id="SSF161060">
    <property type="entry name" value="ATP synthase B chain-like"/>
    <property type="match status" value="1"/>
</dbReference>
<comment type="function">
    <text evidence="8">Subunit b, of the mitochondrial membrane ATP synthase complex (F(1)F(0) ATP synthase or Complex V) that produces ATP from ADP in the presence of a proton gradient across the membrane which is generated by electron transport complexes of the respiratory chain. ATP synthase complex consist of a soluble F(1) head domain - the catalytic core - and a membrane F(1) domain - the membrane proton channel. These two domains are linked by a central stalk rotating inside the F(1) region and a stationary peripheral stalk. During catalysis, ATP synthesis in the catalytic domain of F(1) is coupled via a rotary mechanism of the central stalk subunits to proton translocation. In vivo, can only synthesize ATP although its ATP hydrolase activity can be activated artificially in vitro. Part of the complex F(0) domain. Part of the complex F(0) domain and the peripheric stalk, which acts as a stator to hold the catalytic alpha(3)beta(3) subcomplex and subunit a/ATP6 static relative to the rotary elements.</text>
</comment>
<dbReference type="Gene3D" id="1.20.5.2210">
    <property type="match status" value="1"/>
</dbReference>
<proteinExistence type="inferred from homology"/>
<gene>
    <name evidence="9" type="primary">Mo00318</name>
    <name evidence="9" type="ORF">E5Q_00318</name>
</gene>
<evidence type="ECO:0000256" key="4">
    <source>
        <dbReference type="ARBA" id="ARBA00022792"/>
    </source>
</evidence>
<reference evidence="9 10" key="1">
    <citation type="journal article" date="2011" name="J. Gen. Appl. Microbiol.">
        <title>Draft genome sequencing of the enigmatic basidiomycete Mixia osmundae.</title>
        <authorList>
            <person name="Nishida H."/>
            <person name="Nagatsuka Y."/>
            <person name="Sugiyama J."/>
        </authorList>
    </citation>
    <scope>NUCLEOTIDE SEQUENCE [LARGE SCALE GENOMIC DNA]</scope>
    <source>
        <strain evidence="10">CBS 9802 / IAM 14324 / JCM 22182 / KY 12970</strain>
    </source>
</reference>
<comment type="subunit">
    <text evidence="8">F-type ATPases have 2 components, CF(1) - the catalytic core - and CF(0) - the membrane proton channel. In yeast, the dimeric form of ATP synthase consists of 17 polypeptides: alpha, beta, gamma, delta, epsilon, 4 (B), 5 (OSCP), 6 (A), 8, 9 (C), d, E (Tim11), f, g, h, i/j and k.</text>
</comment>
<dbReference type="InParanoid" id="G7DSW3"/>
<dbReference type="InterPro" id="IPR013837">
    <property type="entry name" value="ATP_synth_F0_suB"/>
</dbReference>
<protein>
    <recommendedName>
        <fullName evidence="8">ATP synthase subunit 4</fullName>
    </recommendedName>
</protein>
<evidence type="ECO:0000256" key="5">
    <source>
        <dbReference type="ARBA" id="ARBA00023065"/>
    </source>
</evidence>
<evidence type="ECO:0000313" key="9">
    <source>
        <dbReference type="EMBL" id="GAA93673.1"/>
    </source>
</evidence>
<comment type="caution">
    <text evidence="9">The sequence shown here is derived from an EMBL/GenBank/DDBJ whole genome shotgun (WGS) entry which is preliminary data.</text>
</comment>
<dbReference type="FunFam" id="1.20.5.2210:FF:000002">
    <property type="entry name" value="ATP synthase subunit 4 mitochondrial"/>
    <property type="match status" value="1"/>
</dbReference>
<comment type="subcellular location">
    <subcellularLocation>
        <location evidence="8">Mitochondrion</location>
    </subcellularLocation>
    <subcellularLocation>
        <location evidence="8">Mitochondrion inner membrane</location>
    </subcellularLocation>
</comment>
<dbReference type="OrthoDB" id="67388at2759"/>
<dbReference type="STRING" id="764103.G7DSW3"/>
<dbReference type="HOGENOM" id="CLU_077208_0_0_1"/>
<organism evidence="9 10">
    <name type="scientific">Mixia osmundae (strain CBS 9802 / IAM 14324 / JCM 22182 / KY 12970)</name>
    <dbReference type="NCBI Taxonomy" id="764103"/>
    <lineage>
        <taxon>Eukaryota</taxon>
        <taxon>Fungi</taxon>
        <taxon>Dikarya</taxon>
        <taxon>Basidiomycota</taxon>
        <taxon>Pucciniomycotina</taxon>
        <taxon>Mixiomycetes</taxon>
        <taxon>Mixiales</taxon>
        <taxon>Mixiaceae</taxon>
        <taxon>Mixia</taxon>
    </lineage>
</organism>
<evidence type="ECO:0000256" key="7">
    <source>
        <dbReference type="ARBA" id="ARBA00023136"/>
    </source>
</evidence>
<keyword evidence="3 8" id="KW-0375">Hydrogen ion transport</keyword>
<dbReference type="Proteomes" id="UP000009131">
    <property type="component" value="Unassembled WGS sequence"/>
</dbReference>
<keyword evidence="2 8" id="KW-0138">CF(0)</keyword>
<dbReference type="InterPro" id="IPR008688">
    <property type="entry name" value="ATP_synth_Bsub_B/MI25"/>
</dbReference>
<dbReference type="EMBL" id="BABT02000013">
    <property type="protein sequence ID" value="GAA93673.1"/>
    <property type="molecule type" value="Genomic_DNA"/>
</dbReference>
<evidence type="ECO:0000313" key="10">
    <source>
        <dbReference type="Proteomes" id="UP000009131"/>
    </source>
</evidence>
<dbReference type="OMA" id="YTEWADG"/>
<keyword evidence="1 8" id="KW-0813">Transport</keyword>
<evidence type="ECO:0000256" key="3">
    <source>
        <dbReference type="ARBA" id="ARBA00022781"/>
    </source>
</evidence>
<accession>G7DSW3</accession>
<dbReference type="GO" id="GO:0045259">
    <property type="term" value="C:proton-transporting ATP synthase complex"/>
    <property type="evidence" value="ECO:0007669"/>
    <property type="project" value="UniProtKB-KW"/>
</dbReference>
<dbReference type="Pfam" id="PF05405">
    <property type="entry name" value="Mt_ATP-synt_B"/>
    <property type="match status" value="1"/>
</dbReference>
<evidence type="ECO:0000256" key="6">
    <source>
        <dbReference type="ARBA" id="ARBA00023128"/>
    </source>
</evidence>
<reference evidence="9 10" key="2">
    <citation type="journal article" date="2012" name="Open Biol.">
        <title>Characteristics of nucleosomes and linker DNA regions on the genome of the basidiomycete Mixia osmundae revealed by mono- and dinucleosome mapping.</title>
        <authorList>
            <person name="Nishida H."/>
            <person name="Kondo S."/>
            <person name="Matsumoto T."/>
            <person name="Suzuki Y."/>
            <person name="Yoshikawa H."/>
            <person name="Taylor T.D."/>
            <person name="Sugiyama J."/>
        </authorList>
    </citation>
    <scope>NUCLEOTIDE SEQUENCE [LARGE SCALE GENOMIC DNA]</scope>
    <source>
        <strain evidence="10">CBS 9802 / IAM 14324 / JCM 22182 / KY 12970</strain>
    </source>
</reference>
<keyword evidence="10" id="KW-1185">Reference proteome</keyword>
<dbReference type="eggNOG" id="KOG3976">
    <property type="taxonomic scope" value="Eukaryota"/>
</dbReference>
<name>G7DSW3_MIXOS</name>
<keyword evidence="6 8" id="KW-0496">Mitochondrion</keyword>
<evidence type="ECO:0000256" key="2">
    <source>
        <dbReference type="ARBA" id="ARBA00022547"/>
    </source>
</evidence>